<dbReference type="GeneID" id="119726746"/>
<feature type="region of interest" description="Disordered" evidence="1">
    <location>
        <begin position="136"/>
        <end position="328"/>
    </location>
</feature>
<feature type="region of interest" description="Disordered" evidence="1">
    <location>
        <begin position="342"/>
        <end position="384"/>
    </location>
</feature>
<dbReference type="Pfam" id="PF25234">
    <property type="entry name" value="Periphilin_C"/>
    <property type="match status" value="1"/>
</dbReference>
<sequence length="593" mass="66902">MSGLRFQPGPGEDPFSVFFKGFSNAVKAAEVSDYFYDKGYHNRIAYQKIYNQHFRLFMALRFDNIEVAKEVVEKYTNTILFGYKIHLSFFKKQLAGIYTPRINSIFMQDKLRKLRAQATHRPFFYRTRFHGHYSPVRFFRPRPRRRSRSRSRGRSRSSSSDSDSISPDRKRRDRSRDSPTPKRRRVSFVNGQFFTHRSHSPSRSSRSTSRSETPTRFSPSSSHSKRSSSNDKTSTYPNHVRKVCSKVTVVENQHKKFSDSSRSSKEHSQECGSPTKGKHRAQSPSKERFMSNFSPVSFGSDDDAMLMTPTPEPTTTRDPQKGAAQNDQSAASYFTLNKSTPPTEAWIQSEGDTTPDGGTPSPRGPGNLSRGTKHTDKPCHSVYGKVGPFTEIRATDRPWQLKPLTVQDQGSPLSKQTEAQFVIKSPSSRNGSGTAPFGINENNSVGNRIVVQTNRPEAGFIGSPSSTSSSRHPSLSSPPRPHIHPSPHEGAWSPGSNRLQSPTSSFGASPPKVNGVRKVELNQSKLEKLQAKKEEIIKAYKQDCDTFATVVRMLIRKDPELEQRLQHALRENLTEIGQRCVQELQDTVEQIKD</sequence>
<evidence type="ECO:0000256" key="1">
    <source>
        <dbReference type="SAM" id="MobiDB-lite"/>
    </source>
</evidence>
<feature type="compositionally biased region" description="Low complexity" evidence="1">
    <location>
        <begin position="156"/>
        <end position="165"/>
    </location>
</feature>
<dbReference type="GO" id="GO:0045892">
    <property type="term" value="P:negative regulation of DNA-templated transcription"/>
    <property type="evidence" value="ECO:0007669"/>
    <property type="project" value="InterPro"/>
</dbReference>
<dbReference type="SUPFAM" id="SSF54928">
    <property type="entry name" value="RNA-binding domain, RBD"/>
    <property type="match status" value="1"/>
</dbReference>
<name>A0A913ZTV5_PATMI</name>
<feature type="compositionally biased region" description="Basic and acidic residues" evidence="1">
    <location>
        <begin position="252"/>
        <end position="269"/>
    </location>
</feature>
<evidence type="ECO:0000313" key="4">
    <source>
        <dbReference type="Proteomes" id="UP000887568"/>
    </source>
</evidence>
<dbReference type="Proteomes" id="UP000887568">
    <property type="component" value="Unplaced"/>
</dbReference>
<feature type="compositionally biased region" description="Basic and acidic residues" evidence="1">
    <location>
        <begin position="166"/>
        <end position="180"/>
    </location>
</feature>
<dbReference type="GO" id="GO:0005654">
    <property type="term" value="C:nucleoplasm"/>
    <property type="evidence" value="ECO:0007669"/>
    <property type="project" value="TreeGrafter"/>
</dbReference>
<dbReference type="AlphaFoldDB" id="A0A913ZTV5"/>
<accession>A0A913ZTV5</accession>
<dbReference type="OMA" id="RFKSHET"/>
<protein>
    <recommendedName>
        <fullName evidence="2">Periphilin-1 C-terminal domain-containing protein</fullName>
    </recommendedName>
</protein>
<feature type="compositionally biased region" description="Polar residues" evidence="1">
    <location>
        <begin position="494"/>
        <end position="507"/>
    </location>
</feature>
<evidence type="ECO:0000259" key="2">
    <source>
        <dbReference type="Pfam" id="PF25234"/>
    </source>
</evidence>
<dbReference type="InterPro" id="IPR057603">
    <property type="entry name" value="Periphilin-1_C"/>
</dbReference>
<feature type="compositionally biased region" description="Low complexity" evidence="1">
    <location>
        <begin position="201"/>
        <end position="222"/>
    </location>
</feature>
<dbReference type="InterPro" id="IPR035979">
    <property type="entry name" value="RBD_domain_sf"/>
</dbReference>
<feature type="compositionally biased region" description="Polar residues" evidence="1">
    <location>
        <begin position="423"/>
        <end position="433"/>
    </location>
</feature>
<dbReference type="GO" id="GO:0097355">
    <property type="term" value="P:protein localization to heterochromatin"/>
    <property type="evidence" value="ECO:0007669"/>
    <property type="project" value="TreeGrafter"/>
</dbReference>
<evidence type="ECO:0000313" key="3">
    <source>
        <dbReference type="EnsemblMetazoa" id="XP_038054506.1"/>
    </source>
</evidence>
<dbReference type="RefSeq" id="XP_038054506.1">
    <property type="nucleotide sequence ID" value="XM_038198578.1"/>
</dbReference>
<organism evidence="3 4">
    <name type="scientific">Patiria miniata</name>
    <name type="common">Bat star</name>
    <name type="synonym">Asterina miniata</name>
    <dbReference type="NCBI Taxonomy" id="46514"/>
    <lineage>
        <taxon>Eukaryota</taxon>
        <taxon>Metazoa</taxon>
        <taxon>Echinodermata</taxon>
        <taxon>Eleutherozoa</taxon>
        <taxon>Asterozoa</taxon>
        <taxon>Asteroidea</taxon>
        <taxon>Valvatacea</taxon>
        <taxon>Valvatida</taxon>
        <taxon>Asterinidae</taxon>
        <taxon>Patiria</taxon>
    </lineage>
</organism>
<keyword evidence="4" id="KW-1185">Reference proteome</keyword>
<dbReference type="OrthoDB" id="6287790at2759"/>
<feature type="compositionally biased region" description="Basic residues" evidence="1">
    <location>
        <begin position="139"/>
        <end position="155"/>
    </location>
</feature>
<dbReference type="PANTHER" id="PTHR15836">
    <property type="entry name" value="PERIPHILIN 1"/>
    <property type="match status" value="1"/>
</dbReference>
<dbReference type="GO" id="GO:0003676">
    <property type="term" value="F:nucleic acid binding"/>
    <property type="evidence" value="ECO:0007669"/>
    <property type="project" value="InterPro"/>
</dbReference>
<dbReference type="EnsemblMetazoa" id="XM_038198578.1">
    <property type="protein sequence ID" value="XP_038054506.1"/>
    <property type="gene ID" value="LOC119726746"/>
</dbReference>
<feature type="compositionally biased region" description="Low complexity" evidence="1">
    <location>
        <begin position="463"/>
        <end position="477"/>
    </location>
</feature>
<proteinExistence type="predicted"/>
<feature type="domain" description="Periphilin-1 C-terminal" evidence="2">
    <location>
        <begin position="522"/>
        <end position="592"/>
    </location>
</feature>
<dbReference type="CDD" id="cd22896">
    <property type="entry name" value="periphilin-like"/>
    <property type="match status" value="1"/>
</dbReference>
<dbReference type="InterPro" id="IPR028851">
    <property type="entry name" value="Pphln1"/>
</dbReference>
<feature type="region of interest" description="Disordered" evidence="1">
    <location>
        <begin position="423"/>
        <end position="442"/>
    </location>
</feature>
<dbReference type="GO" id="GO:0045814">
    <property type="term" value="P:negative regulation of gene expression, epigenetic"/>
    <property type="evidence" value="ECO:0007669"/>
    <property type="project" value="TreeGrafter"/>
</dbReference>
<feature type="region of interest" description="Disordered" evidence="1">
    <location>
        <begin position="457"/>
        <end position="516"/>
    </location>
</feature>
<dbReference type="PANTHER" id="PTHR15836:SF4">
    <property type="entry name" value="PERIPHILIN-1"/>
    <property type="match status" value="1"/>
</dbReference>
<reference evidence="3" key="1">
    <citation type="submission" date="2022-11" db="UniProtKB">
        <authorList>
            <consortium name="EnsemblMetazoa"/>
        </authorList>
    </citation>
    <scope>IDENTIFICATION</scope>
</reference>